<accession>A0AAV6YFR4</accession>
<dbReference type="PANTHER" id="PTHR32080">
    <property type="entry name" value="ANTIFUNGAL PROTEIN GINKBILOBIN-2-LIKE"/>
    <property type="match status" value="1"/>
</dbReference>
<evidence type="ECO:0000256" key="6">
    <source>
        <dbReference type="ARBA" id="ARBA00022729"/>
    </source>
</evidence>
<keyword evidence="8" id="KW-0965">Cell junction</keyword>
<evidence type="ECO:0000256" key="15">
    <source>
        <dbReference type="SAM" id="SignalP"/>
    </source>
</evidence>
<dbReference type="InterPro" id="IPR038408">
    <property type="entry name" value="GNK2_sf"/>
</dbReference>
<reference evidence="17" key="1">
    <citation type="submission" date="2019-10" db="EMBL/GenBank/DDBJ databases">
        <authorList>
            <person name="Zhang R."/>
            <person name="Pan Y."/>
            <person name="Wang J."/>
            <person name="Ma R."/>
            <person name="Yu S."/>
        </authorList>
    </citation>
    <scope>NUCLEOTIDE SEQUENCE</scope>
    <source>
        <strain evidence="17">LA-IB0</strain>
        <tissue evidence="17">Leaf</tissue>
    </source>
</reference>
<dbReference type="GO" id="GO:0009506">
    <property type="term" value="C:plasmodesma"/>
    <property type="evidence" value="ECO:0007669"/>
    <property type="project" value="UniProtKB-SubCell"/>
</dbReference>
<keyword evidence="4" id="KW-0945">Host-virus interaction</keyword>
<feature type="domain" description="Gnk2-homologous" evidence="16">
    <location>
        <begin position="34"/>
        <end position="141"/>
    </location>
</feature>
<evidence type="ECO:0000256" key="7">
    <source>
        <dbReference type="ARBA" id="ARBA00022737"/>
    </source>
</evidence>
<sequence length="285" mass="30432">MLPLINLFSLLFIIFTINNHVHLRHAASAASGGHIFIYSGCSQVKYQPNSPYETNLNSLLSSIVAASSQTLYNAFAIGNDTAAPPDAAAYGLYQCRGDLKTTDCSTCISTLISQIELLCPYTNGASLQLDRCFVRYEDTDFLGKIDTSVRYKKCSPTRRGNDDVEFLRRRDGVLGDLQAAVGFRVSVTGAVEGYAQCLGDLSAADCSDCLGEAVAEVKSLCGSAAAGDVFLAQCYVRYWEAGYYDAASDSSNQDDVGKTVAIIVGVVAGVAVLIVLLSYCKKALG</sequence>
<evidence type="ECO:0000256" key="3">
    <source>
        <dbReference type="ARBA" id="ARBA00022475"/>
    </source>
</evidence>
<feature type="chain" id="PRO_5043451104" description="Gnk2-homologous domain-containing protein" evidence="15">
    <location>
        <begin position="27"/>
        <end position="285"/>
    </location>
</feature>
<evidence type="ECO:0000313" key="18">
    <source>
        <dbReference type="Proteomes" id="UP000826271"/>
    </source>
</evidence>
<name>A0AAV6YFR4_9LAMI</name>
<dbReference type="PROSITE" id="PS51473">
    <property type="entry name" value="GNK2"/>
    <property type="match status" value="2"/>
</dbReference>
<evidence type="ECO:0000256" key="8">
    <source>
        <dbReference type="ARBA" id="ARBA00022949"/>
    </source>
</evidence>
<dbReference type="FunFam" id="3.30.430.20:FF:000001">
    <property type="entry name" value="cysteine-rich repeat secretory protein 3"/>
    <property type="match status" value="1"/>
</dbReference>
<keyword evidence="9 14" id="KW-1133">Transmembrane helix</keyword>
<dbReference type="AlphaFoldDB" id="A0AAV6YFR4"/>
<evidence type="ECO:0000256" key="2">
    <source>
        <dbReference type="ARBA" id="ARBA00022448"/>
    </source>
</evidence>
<feature type="signal peptide" evidence="15">
    <location>
        <begin position="1"/>
        <end position="26"/>
    </location>
</feature>
<evidence type="ECO:0000256" key="14">
    <source>
        <dbReference type="SAM" id="Phobius"/>
    </source>
</evidence>
<dbReference type="InterPro" id="IPR002902">
    <property type="entry name" value="GNK2"/>
</dbReference>
<protein>
    <recommendedName>
        <fullName evidence="16">Gnk2-homologous domain-containing protein</fullName>
    </recommendedName>
</protein>
<evidence type="ECO:0000256" key="1">
    <source>
        <dbReference type="ARBA" id="ARBA00004251"/>
    </source>
</evidence>
<feature type="transmembrane region" description="Helical" evidence="14">
    <location>
        <begin position="260"/>
        <end position="280"/>
    </location>
</feature>
<keyword evidence="6 15" id="KW-0732">Signal</keyword>
<gene>
    <name evidence="17" type="ORF">BUALT_Bualt01G0208300</name>
</gene>
<evidence type="ECO:0000256" key="11">
    <source>
        <dbReference type="ARBA" id="ARBA00023157"/>
    </source>
</evidence>
<proteinExistence type="inferred from homology"/>
<evidence type="ECO:0000313" key="17">
    <source>
        <dbReference type="EMBL" id="KAG8391639.1"/>
    </source>
</evidence>
<organism evidence="17 18">
    <name type="scientific">Buddleja alternifolia</name>
    <dbReference type="NCBI Taxonomy" id="168488"/>
    <lineage>
        <taxon>Eukaryota</taxon>
        <taxon>Viridiplantae</taxon>
        <taxon>Streptophyta</taxon>
        <taxon>Embryophyta</taxon>
        <taxon>Tracheophyta</taxon>
        <taxon>Spermatophyta</taxon>
        <taxon>Magnoliopsida</taxon>
        <taxon>eudicotyledons</taxon>
        <taxon>Gunneridae</taxon>
        <taxon>Pentapetalae</taxon>
        <taxon>asterids</taxon>
        <taxon>lamiids</taxon>
        <taxon>Lamiales</taxon>
        <taxon>Scrophulariaceae</taxon>
        <taxon>Buddlejeae</taxon>
        <taxon>Buddleja</taxon>
    </lineage>
</organism>
<keyword evidence="18" id="KW-1185">Reference proteome</keyword>
<evidence type="ECO:0000256" key="9">
    <source>
        <dbReference type="ARBA" id="ARBA00022989"/>
    </source>
</evidence>
<comment type="caution">
    <text evidence="17">The sequence shown here is derived from an EMBL/GenBank/DDBJ whole genome shotgun (WGS) entry which is preliminary data.</text>
</comment>
<evidence type="ECO:0000256" key="12">
    <source>
        <dbReference type="ARBA" id="ARBA00024184"/>
    </source>
</evidence>
<dbReference type="Gene3D" id="3.30.430.20">
    <property type="entry name" value="Gnk2 domain, C-X8-C-X2-C motif"/>
    <property type="match status" value="2"/>
</dbReference>
<feature type="domain" description="Gnk2-homologous" evidence="16">
    <location>
        <begin position="144"/>
        <end position="243"/>
    </location>
</feature>
<dbReference type="Proteomes" id="UP000826271">
    <property type="component" value="Unassembled WGS sequence"/>
</dbReference>
<evidence type="ECO:0000256" key="13">
    <source>
        <dbReference type="ARBA" id="ARBA00038393"/>
    </source>
</evidence>
<dbReference type="EMBL" id="WHWC01000001">
    <property type="protein sequence ID" value="KAG8391639.1"/>
    <property type="molecule type" value="Genomic_DNA"/>
</dbReference>
<comment type="similarity">
    <text evidence="13">Belongs to the cysteine-rich repeat secretory protein family. Plasmodesmata-located proteins (PDLD) subfamily.</text>
</comment>
<dbReference type="GO" id="GO:0005886">
    <property type="term" value="C:plasma membrane"/>
    <property type="evidence" value="ECO:0007669"/>
    <property type="project" value="UniProtKB-SubCell"/>
</dbReference>
<keyword evidence="5 14" id="KW-0812">Transmembrane</keyword>
<dbReference type="PANTHER" id="PTHR32080:SF2">
    <property type="entry name" value="PLASMODESMATA-LOCATED PROTEIN 8"/>
    <property type="match status" value="1"/>
</dbReference>
<dbReference type="CDD" id="cd23509">
    <property type="entry name" value="Gnk2-like"/>
    <property type="match status" value="2"/>
</dbReference>
<keyword evidence="11" id="KW-1015">Disulfide bond</keyword>
<evidence type="ECO:0000256" key="5">
    <source>
        <dbReference type="ARBA" id="ARBA00022692"/>
    </source>
</evidence>
<evidence type="ECO:0000259" key="16">
    <source>
        <dbReference type="PROSITE" id="PS51473"/>
    </source>
</evidence>
<keyword evidence="10 14" id="KW-0472">Membrane</keyword>
<evidence type="ECO:0000256" key="4">
    <source>
        <dbReference type="ARBA" id="ARBA00022581"/>
    </source>
</evidence>
<dbReference type="InterPro" id="IPR051378">
    <property type="entry name" value="Cell2Cell_Antifungal"/>
</dbReference>
<dbReference type="Pfam" id="PF01657">
    <property type="entry name" value="Stress-antifung"/>
    <property type="match status" value="2"/>
</dbReference>
<keyword evidence="2" id="KW-0813">Transport</keyword>
<comment type="subcellular location">
    <subcellularLocation>
        <location evidence="12">Cell junction</location>
        <location evidence="12">Plasmodesma</location>
    </subcellularLocation>
    <subcellularLocation>
        <location evidence="1">Cell membrane</location>
        <topology evidence="1">Single-pass type I membrane protein</topology>
    </subcellularLocation>
</comment>
<keyword evidence="7" id="KW-0677">Repeat</keyword>
<evidence type="ECO:0000256" key="10">
    <source>
        <dbReference type="ARBA" id="ARBA00023136"/>
    </source>
</evidence>
<keyword evidence="3" id="KW-1003">Cell membrane</keyword>